<evidence type="ECO:0008006" key="3">
    <source>
        <dbReference type="Google" id="ProtNLM"/>
    </source>
</evidence>
<evidence type="ECO:0000313" key="1">
    <source>
        <dbReference type="EMBL" id="KAK7688521.1"/>
    </source>
</evidence>
<dbReference type="EMBL" id="JASBNA010000010">
    <property type="protein sequence ID" value="KAK7688521.1"/>
    <property type="molecule type" value="Genomic_DNA"/>
</dbReference>
<keyword evidence="2" id="KW-1185">Reference proteome</keyword>
<name>A0AAW0G5A0_9APHY</name>
<dbReference type="Proteomes" id="UP001385951">
    <property type="component" value="Unassembled WGS sequence"/>
</dbReference>
<dbReference type="AlphaFoldDB" id="A0AAW0G5A0"/>
<proteinExistence type="predicted"/>
<protein>
    <recommendedName>
        <fullName evidence="3">Protein kinase domain-containing protein</fullName>
    </recommendedName>
</protein>
<reference evidence="1 2" key="1">
    <citation type="submission" date="2022-09" db="EMBL/GenBank/DDBJ databases">
        <authorList>
            <person name="Palmer J.M."/>
        </authorList>
    </citation>
    <scope>NUCLEOTIDE SEQUENCE [LARGE SCALE GENOMIC DNA]</scope>
    <source>
        <strain evidence="1 2">DSM 7382</strain>
    </source>
</reference>
<sequence length="612" mass="70084">MLRAASHHPCRRYQPKTTPQVIFENSIEGFRSNLITLTIITAELYRSNISTSDNILTYPRGQAITYIDYFCDGVVNPVVDLLSDLRARRGWSTITFRKSSRTNGCSLVTLYPPRMDFKFISVDGERKCPPPVFPVVVVMPPFVLRGILDSAPECTAIILDLLEPVWKANPETQVVCCDLQNVLILKSQEGTQARDIICGHFPLPNLAAAKVILAAYLTRPLLRMGYLLEPELFESRGGVGPLHPLPSVPVLPDDMIFSHCCRHSDFDYPLIYTSEAHRNQFYRWKQYMFNTVKSYTLASGDMLQGTTNEFVRLNPLLRPYYPALLPPRATMEFFKKYRRPDPFLQFSSRFDRSSSFTIRIIKELSKDHSDGMPRPCRTYTCQLISTDNSPFSEHIPVLCLKLYDDRFLSLQSLRSWGAAEDMVRNEIAVYQKLDFMQGSMLPYFYGAHLFSTPSGLALYGILMEYIEAPTVSKNSIQVLSKTEQLQLIESVRHSVRVFQYADICQHDWHRNQILVRHKTNRHGESYAHCVLIDFGDCTQSLFPGDNHVTDDFRDSVLALASSEVLDHDTIAGVYGRRDPWDRRALGPWIPQEDLYYRPERPLLTLFGLTGME</sequence>
<evidence type="ECO:0000313" key="2">
    <source>
        <dbReference type="Proteomes" id="UP001385951"/>
    </source>
</evidence>
<comment type="caution">
    <text evidence="1">The sequence shown here is derived from an EMBL/GenBank/DDBJ whole genome shotgun (WGS) entry which is preliminary data.</text>
</comment>
<gene>
    <name evidence="1" type="ORF">QCA50_008059</name>
</gene>
<organism evidence="1 2">
    <name type="scientific">Cerrena zonata</name>
    <dbReference type="NCBI Taxonomy" id="2478898"/>
    <lineage>
        <taxon>Eukaryota</taxon>
        <taxon>Fungi</taxon>
        <taxon>Dikarya</taxon>
        <taxon>Basidiomycota</taxon>
        <taxon>Agaricomycotina</taxon>
        <taxon>Agaricomycetes</taxon>
        <taxon>Polyporales</taxon>
        <taxon>Cerrenaceae</taxon>
        <taxon>Cerrena</taxon>
    </lineage>
</organism>
<accession>A0AAW0G5A0</accession>